<evidence type="ECO:0000259" key="10">
    <source>
        <dbReference type="PROSITE" id="PS00624"/>
    </source>
</evidence>
<keyword evidence="12" id="KW-1185">Reference proteome</keyword>
<dbReference type="InterPro" id="IPR000172">
    <property type="entry name" value="GMC_OxRdtase_N"/>
</dbReference>
<evidence type="ECO:0000256" key="2">
    <source>
        <dbReference type="ARBA" id="ARBA00010790"/>
    </source>
</evidence>
<evidence type="ECO:0000256" key="7">
    <source>
        <dbReference type="PIRSR" id="PIRSR000137-2"/>
    </source>
</evidence>
<dbReference type="PROSITE" id="PS00623">
    <property type="entry name" value="GMC_OXRED_1"/>
    <property type="match status" value="1"/>
</dbReference>
<reference evidence="11" key="1">
    <citation type="journal article" date="2020" name="Stud. Mycol.">
        <title>101 Dothideomycetes genomes: a test case for predicting lifestyles and emergence of pathogens.</title>
        <authorList>
            <person name="Haridas S."/>
            <person name="Albert R."/>
            <person name="Binder M."/>
            <person name="Bloem J."/>
            <person name="Labutti K."/>
            <person name="Salamov A."/>
            <person name="Andreopoulos B."/>
            <person name="Baker S."/>
            <person name="Barry K."/>
            <person name="Bills G."/>
            <person name="Bluhm B."/>
            <person name="Cannon C."/>
            <person name="Castanera R."/>
            <person name="Culley D."/>
            <person name="Daum C."/>
            <person name="Ezra D."/>
            <person name="Gonzalez J."/>
            <person name="Henrissat B."/>
            <person name="Kuo A."/>
            <person name="Liang C."/>
            <person name="Lipzen A."/>
            <person name="Lutzoni F."/>
            <person name="Magnuson J."/>
            <person name="Mondo S."/>
            <person name="Nolan M."/>
            <person name="Ohm R."/>
            <person name="Pangilinan J."/>
            <person name="Park H.-J."/>
            <person name="Ramirez L."/>
            <person name="Alfaro M."/>
            <person name="Sun H."/>
            <person name="Tritt A."/>
            <person name="Yoshinaga Y."/>
            <person name="Zwiers L.-H."/>
            <person name="Turgeon B."/>
            <person name="Goodwin S."/>
            <person name="Spatafora J."/>
            <person name="Crous P."/>
            <person name="Grigoriev I."/>
        </authorList>
    </citation>
    <scope>NUCLEOTIDE SEQUENCE</scope>
    <source>
        <strain evidence="11">CBS 122368</strain>
    </source>
</reference>
<dbReference type="GeneID" id="54581788"/>
<name>A0A6A6IQH9_9PLEO</name>
<keyword evidence="5" id="KW-0560">Oxidoreductase</keyword>
<dbReference type="Gene3D" id="3.50.50.60">
    <property type="entry name" value="FAD/NAD(P)-binding domain"/>
    <property type="match status" value="1"/>
</dbReference>
<keyword evidence="4 7" id="KW-0274">FAD</keyword>
<protein>
    <submittedName>
        <fullName evidence="11">GMC oxidoreductase</fullName>
    </submittedName>
</protein>
<keyword evidence="3 8" id="KW-0285">Flavoprotein</keyword>
<dbReference type="GO" id="GO:0016614">
    <property type="term" value="F:oxidoreductase activity, acting on CH-OH group of donors"/>
    <property type="evidence" value="ECO:0007669"/>
    <property type="project" value="InterPro"/>
</dbReference>
<dbReference type="PIRSF" id="PIRSF000137">
    <property type="entry name" value="Alcohol_oxidase"/>
    <property type="match status" value="1"/>
</dbReference>
<proteinExistence type="inferred from homology"/>
<dbReference type="InterPro" id="IPR036188">
    <property type="entry name" value="FAD/NAD-bd_sf"/>
</dbReference>
<feature type="domain" description="Glucose-methanol-choline oxidoreductase N-terminal" evidence="9">
    <location>
        <begin position="93"/>
        <end position="116"/>
    </location>
</feature>
<dbReference type="Proteomes" id="UP000800094">
    <property type="component" value="Unassembled WGS sequence"/>
</dbReference>
<feature type="binding site" evidence="7">
    <location>
        <position position="99"/>
    </location>
    <ligand>
        <name>FAD</name>
        <dbReference type="ChEBI" id="CHEBI:57692"/>
    </ligand>
</feature>
<dbReference type="EMBL" id="ML987192">
    <property type="protein sequence ID" value="KAF2252308.1"/>
    <property type="molecule type" value="Genomic_DNA"/>
</dbReference>
<dbReference type="InterPro" id="IPR007867">
    <property type="entry name" value="GMC_OxRtase_C"/>
</dbReference>
<dbReference type="SUPFAM" id="SSF51905">
    <property type="entry name" value="FAD/NAD(P)-binding domain"/>
    <property type="match status" value="1"/>
</dbReference>
<dbReference type="RefSeq" id="XP_033687312.1">
    <property type="nucleotide sequence ID" value="XM_033828458.1"/>
</dbReference>
<gene>
    <name evidence="11" type="ORF">BU26DRAFT_516974</name>
</gene>
<accession>A0A6A6IQH9</accession>
<evidence type="ECO:0000256" key="8">
    <source>
        <dbReference type="RuleBase" id="RU003968"/>
    </source>
</evidence>
<evidence type="ECO:0000256" key="5">
    <source>
        <dbReference type="ARBA" id="ARBA00023002"/>
    </source>
</evidence>
<feature type="binding site" evidence="7">
    <location>
        <position position="244"/>
    </location>
    <ligand>
        <name>FAD</name>
        <dbReference type="ChEBI" id="CHEBI:57692"/>
    </ligand>
</feature>
<dbReference type="OrthoDB" id="269227at2759"/>
<dbReference type="GO" id="GO:0050660">
    <property type="term" value="F:flavin adenine dinucleotide binding"/>
    <property type="evidence" value="ECO:0007669"/>
    <property type="project" value="InterPro"/>
</dbReference>
<dbReference type="Pfam" id="PF05199">
    <property type="entry name" value="GMC_oxred_C"/>
    <property type="match status" value="1"/>
</dbReference>
<evidence type="ECO:0000259" key="9">
    <source>
        <dbReference type="PROSITE" id="PS00623"/>
    </source>
</evidence>
<feature type="active site" description="Proton acceptor" evidence="6">
    <location>
        <position position="575"/>
    </location>
</feature>
<feature type="binding site" evidence="7">
    <location>
        <begin position="576"/>
        <end position="577"/>
    </location>
    <ligand>
        <name>FAD</name>
        <dbReference type="ChEBI" id="CHEBI:57692"/>
    </ligand>
</feature>
<dbReference type="InterPro" id="IPR012132">
    <property type="entry name" value="GMC_OxRdtase"/>
</dbReference>
<dbReference type="AlphaFoldDB" id="A0A6A6IQH9"/>
<comment type="cofactor">
    <cofactor evidence="1 7">
        <name>FAD</name>
        <dbReference type="ChEBI" id="CHEBI:57692"/>
    </cofactor>
</comment>
<feature type="active site" description="Proton donor" evidence="6">
    <location>
        <position position="530"/>
    </location>
</feature>
<evidence type="ECO:0000256" key="1">
    <source>
        <dbReference type="ARBA" id="ARBA00001974"/>
    </source>
</evidence>
<sequence length="597" mass="64589">MALPQGTPSSFSTTNFDYLIVGGGTAALVIAARLSAIPAITVGVLEAGPKSFADPFITVPGRFGEALGGHYDWKFETVPQPGLNGRKLPWPRGKVLGGTSAVNFMTWTRGNREDYDAWEALGNAGWGWDGTLPFFKRTETLHQSSVEHQLRHQSHFAAEHHGTDGPIATVYSTEYSVPHQHWHSTLETLGLETNRSHFSGSNIGAFTTLTSVDPTARTRVSSATAYYLPNAARHNLHVLAEATVQRIEIEQRDGERVATGVAYACGDETYVAKASCEVIVCAGSVQSPQLLELSGIGSPEILEAAGIPVKVANLNVGENLQDHMMTAMIYELDPTLTGPDEIRASPALAKAAQETYDSSQSGPYTMLPCALSYASLPQVIPAATLDSILSHLPSPQTPRDRILAKQFSSAKRGQIEYLFDIGNWSPYFKPEQGKVYGTMLMMLQLPLSKGSIHISSPSIHDKPTIDPKYFAGPGGELDFAIMAPTQRFADKICRTAPLSSIIQRRVFPPEEAPEEDFASWVRDTAVTDWHPIGTCAMGGHGGIETGVVDERLRVYGVKGLRVADASIMPLHICSHPQATVYAIGEKAADLILEDRGL</sequence>
<dbReference type="PROSITE" id="PS00624">
    <property type="entry name" value="GMC_OXRED_2"/>
    <property type="match status" value="1"/>
</dbReference>
<evidence type="ECO:0000256" key="6">
    <source>
        <dbReference type="PIRSR" id="PIRSR000137-1"/>
    </source>
</evidence>
<feature type="binding site" evidence="7">
    <location>
        <begin position="529"/>
        <end position="530"/>
    </location>
    <ligand>
        <name>FAD</name>
        <dbReference type="ChEBI" id="CHEBI:57692"/>
    </ligand>
</feature>
<comment type="similarity">
    <text evidence="2 8">Belongs to the GMC oxidoreductase family.</text>
</comment>
<evidence type="ECO:0000313" key="11">
    <source>
        <dbReference type="EMBL" id="KAF2252308.1"/>
    </source>
</evidence>
<evidence type="ECO:0000256" key="3">
    <source>
        <dbReference type="ARBA" id="ARBA00022630"/>
    </source>
</evidence>
<dbReference type="Gene3D" id="3.30.560.10">
    <property type="entry name" value="Glucose Oxidase, domain 3"/>
    <property type="match status" value="1"/>
</dbReference>
<feature type="binding site" evidence="7">
    <location>
        <position position="95"/>
    </location>
    <ligand>
        <name>FAD</name>
        <dbReference type="ChEBI" id="CHEBI:57692"/>
    </ligand>
</feature>
<evidence type="ECO:0000313" key="12">
    <source>
        <dbReference type="Proteomes" id="UP000800094"/>
    </source>
</evidence>
<feature type="domain" description="Glucose-methanol-choline oxidoreductase N-terminal" evidence="10">
    <location>
        <begin position="283"/>
        <end position="297"/>
    </location>
</feature>
<dbReference type="Pfam" id="PF00732">
    <property type="entry name" value="GMC_oxred_N"/>
    <property type="match status" value="1"/>
</dbReference>
<dbReference type="PANTHER" id="PTHR11552">
    <property type="entry name" value="GLUCOSE-METHANOL-CHOLINE GMC OXIDOREDUCTASE"/>
    <property type="match status" value="1"/>
</dbReference>
<evidence type="ECO:0000256" key="4">
    <source>
        <dbReference type="ARBA" id="ARBA00022827"/>
    </source>
</evidence>
<organism evidence="11 12">
    <name type="scientific">Trematosphaeria pertusa</name>
    <dbReference type="NCBI Taxonomy" id="390896"/>
    <lineage>
        <taxon>Eukaryota</taxon>
        <taxon>Fungi</taxon>
        <taxon>Dikarya</taxon>
        <taxon>Ascomycota</taxon>
        <taxon>Pezizomycotina</taxon>
        <taxon>Dothideomycetes</taxon>
        <taxon>Pleosporomycetidae</taxon>
        <taxon>Pleosporales</taxon>
        <taxon>Massarineae</taxon>
        <taxon>Trematosphaeriaceae</taxon>
        <taxon>Trematosphaeria</taxon>
    </lineage>
</organism>
<dbReference type="SUPFAM" id="SSF54373">
    <property type="entry name" value="FAD-linked reductases, C-terminal domain"/>
    <property type="match status" value="1"/>
</dbReference>
<dbReference type="PANTHER" id="PTHR11552:SF201">
    <property type="entry name" value="GLUCOSE-METHANOL-CHOLINE OXIDOREDUCTASE N-TERMINAL DOMAIN-CONTAINING PROTEIN"/>
    <property type="match status" value="1"/>
</dbReference>